<evidence type="ECO:0000256" key="5">
    <source>
        <dbReference type="ARBA" id="ARBA00022825"/>
    </source>
</evidence>
<dbReference type="PANTHER" id="PTHR24276">
    <property type="entry name" value="POLYSERASE-RELATED"/>
    <property type="match status" value="1"/>
</dbReference>
<name>A0ABM5I8J9_DRORH</name>
<dbReference type="PANTHER" id="PTHR24276:SF94">
    <property type="entry name" value="AT20289P-RELATED"/>
    <property type="match status" value="1"/>
</dbReference>
<dbReference type="Gene3D" id="2.40.10.10">
    <property type="entry name" value="Trypsin-like serine proteases"/>
    <property type="match status" value="1"/>
</dbReference>
<evidence type="ECO:0000256" key="7">
    <source>
        <dbReference type="ARBA" id="ARBA00023157"/>
    </source>
</evidence>
<keyword evidence="2" id="KW-0645">Protease</keyword>
<evidence type="ECO:0000256" key="3">
    <source>
        <dbReference type="ARBA" id="ARBA00022729"/>
    </source>
</evidence>
<organism evidence="10 11">
    <name type="scientific">Drosophila rhopaloa</name>
    <name type="common">Fruit fly</name>
    <dbReference type="NCBI Taxonomy" id="1041015"/>
    <lineage>
        <taxon>Eukaryota</taxon>
        <taxon>Metazoa</taxon>
        <taxon>Ecdysozoa</taxon>
        <taxon>Arthropoda</taxon>
        <taxon>Hexapoda</taxon>
        <taxon>Insecta</taxon>
        <taxon>Pterygota</taxon>
        <taxon>Neoptera</taxon>
        <taxon>Endopterygota</taxon>
        <taxon>Diptera</taxon>
        <taxon>Brachycera</taxon>
        <taxon>Muscomorpha</taxon>
        <taxon>Ephydroidea</taxon>
        <taxon>Drosophilidae</taxon>
        <taxon>Drosophila</taxon>
        <taxon>Sophophora</taxon>
    </lineage>
</organism>
<feature type="signal peptide" evidence="8">
    <location>
        <begin position="1"/>
        <end position="19"/>
    </location>
</feature>
<keyword evidence="6" id="KW-0865">Zymogen</keyword>
<keyword evidence="5" id="KW-0720">Serine protease</keyword>
<sequence>MILPVALPLFLGLCVLVLSEDSEDSEMEVDKCDNTTIGGEPMDIKDAPWTASITVREKAKCVGVIYKLNYILTVAQCVDGYLNKAIRVRVGSTTRSDGVTEATICDTIIHEKFNLQATNYNVALLKLCSPLKDSATIKPIQLVDKFPADGSKVLVTGWPSFRWWTEYFDQCLEDLAHKLQKAEVKMSGKKKCMKDWPEKYQLGRNLTDEMFCTEKTAKNSCSFDLGAPLAFKEKLVGILVRGGCSARPEIYNNLQLYRSWLDKNTK</sequence>
<evidence type="ECO:0000256" key="4">
    <source>
        <dbReference type="ARBA" id="ARBA00022801"/>
    </source>
</evidence>
<keyword evidence="3 8" id="KW-0732">Signal</keyword>
<dbReference type="EnsemblMetazoa" id="XM_017136528.2">
    <property type="protein sequence ID" value="XP_016992017.2"/>
    <property type="gene ID" value="LOC108053803"/>
</dbReference>
<dbReference type="GeneID" id="108053803"/>
<dbReference type="SUPFAM" id="SSF50494">
    <property type="entry name" value="Trypsin-like serine proteases"/>
    <property type="match status" value="1"/>
</dbReference>
<reference evidence="10" key="2">
    <citation type="submission" date="2025-05" db="UniProtKB">
        <authorList>
            <consortium name="EnsemblMetazoa"/>
        </authorList>
    </citation>
    <scope>IDENTIFICATION</scope>
</reference>
<dbReference type="InterPro" id="IPR001254">
    <property type="entry name" value="Trypsin_dom"/>
</dbReference>
<dbReference type="Proteomes" id="UP001652680">
    <property type="component" value="Unassembled WGS sequence"/>
</dbReference>
<evidence type="ECO:0000256" key="8">
    <source>
        <dbReference type="SAM" id="SignalP"/>
    </source>
</evidence>
<keyword evidence="11" id="KW-1185">Reference proteome</keyword>
<evidence type="ECO:0000256" key="6">
    <source>
        <dbReference type="ARBA" id="ARBA00023145"/>
    </source>
</evidence>
<evidence type="ECO:0000313" key="11">
    <source>
        <dbReference type="Proteomes" id="UP001652680"/>
    </source>
</evidence>
<feature type="chain" id="PRO_5046728303" description="Peptidase S1 domain-containing protein" evidence="8">
    <location>
        <begin position="20"/>
        <end position="266"/>
    </location>
</feature>
<dbReference type="CDD" id="cd00190">
    <property type="entry name" value="Tryp_SPc"/>
    <property type="match status" value="1"/>
</dbReference>
<dbReference type="InterPro" id="IPR050430">
    <property type="entry name" value="Peptidase_S1"/>
</dbReference>
<evidence type="ECO:0000259" key="9">
    <source>
        <dbReference type="PROSITE" id="PS50240"/>
    </source>
</evidence>
<evidence type="ECO:0000313" key="10">
    <source>
        <dbReference type="EnsemblMetazoa" id="XP_016992017.2"/>
    </source>
</evidence>
<dbReference type="RefSeq" id="XP_016992017.2">
    <property type="nucleotide sequence ID" value="XM_017136528.2"/>
</dbReference>
<dbReference type="SMART" id="SM00020">
    <property type="entry name" value="Tryp_SPc"/>
    <property type="match status" value="1"/>
</dbReference>
<evidence type="ECO:0000256" key="1">
    <source>
        <dbReference type="ARBA" id="ARBA00007664"/>
    </source>
</evidence>
<keyword evidence="4" id="KW-0378">Hydrolase</keyword>
<dbReference type="PRINTS" id="PR00722">
    <property type="entry name" value="CHYMOTRYPSIN"/>
</dbReference>
<comment type="similarity">
    <text evidence="1">Belongs to the peptidase S1 family.</text>
</comment>
<dbReference type="InterPro" id="IPR009003">
    <property type="entry name" value="Peptidase_S1_PA"/>
</dbReference>
<dbReference type="InterPro" id="IPR043504">
    <property type="entry name" value="Peptidase_S1_PA_chymotrypsin"/>
</dbReference>
<dbReference type="Pfam" id="PF00089">
    <property type="entry name" value="Trypsin"/>
    <property type="match status" value="1"/>
</dbReference>
<reference evidence="11" key="1">
    <citation type="journal article" date="2021" name="Elife">
        <title>Highly contiguous assemblies of 101 drosophilid genomes.</title>
        <authorList>
            <person name="Kim B.Y."/>
            <person name="Wang J.R."/>
            <person name="Miller D.E."/>
            <person name="Barmina O."/>
            <person name="Delaney E."/>
            <person name="Thompson A."/>
            <person name="Comeault A.A."/>
            <person name="Peede D."/>
            <person name="D'Agostino E.R."/>
            <person name="Pelaez J."/>
            <person name="Aguilar J.M."/>
            <person name="Haji D."/>
            <person name="Matsunaga T."/>
            <person name="Armstrong E.E."/>
            <person name="Zych M."/>
            <person name="Ogawa Y."/>
            <person name="Stamenkovic-Radak M."/>
            <person name="Jelic M."/>
            <person name="Veselinovic M.S."/>
            <person name="Tanaskovic M."/>
            <person name="Eric P."/>
            <person name="Gao J.J."/>
            <person name="Katoh T.K."/>
            <person name="Toda M.J."/>
            <person name="Watabe H."/>
            <person name="Watada M."/>
            <person name="Davis J.S."/>
            <person name="Moyle L.C."/>
            <person name="Manoli G."/>
            <person name="Bertolini E."/>
            <person name="Kostal V."/>
            <person name="Hawley R.S."/>
            <person name="Takahashi A."/>
            <person name="Jones C.D."/>
            <person name="Price D.K."/>
            <person name="Whiteman N."/>
            <person name="Kopp A."/>
            <person name="Matute D.R."/>
            <person name="Petrov D.A."/>
        </authorList>
    </citation>
    <scope>NUCLEOTIDE SEQUENCE [LARGE SCALE GENOMIC DNA]</scope>
</reference>
<proteinExistence type="inferred from homology"/>
<dbReference type="InterPro" id="IPR001314">
    <property type="entry name" value="Peptidase_S1A"/>
</dbReference>
<evidence type="ECO:0000256" key="2">
    <source>
        <dbReference type="ARBA" id="ARBA00022670"/>
    </source>
</evidence>
<protein>
    <recommendedName>
        <fullName evidence="9">Peptidase S1 domain-containing protein</fullName>
    </recommendedName>
</protein>
<keyword evidence="7" id="KW-1015">Disulfide bond</keyword>
<accession>A0ABM5I8J9</accession>
<feature type="domain" description="Peptidase S1" evidence="9">
    <location>
        <begin position="36"/>
        <end position="266"/>
    </location>
</feature>
<dbReference type="PROSITE" id="PS50240">
    <property type="entry name" value="TRYPSIN_DOM"/>
    <property type="match status" value="1"/>
</dbReference>